<evidence type="ECO:0000256" key="5">
    <source>
        <dbReference type="ARBA" id="ARBA00022806"/>
    </source>
</evidence>
<dbReference type="InterPro" id="IPR027417">
    <property type="entry name" value="P-loop_NTPase"/>
</dbReference>
<dbReference type="SMART" id="SM00490">
    <property type="entry name" value="HELICc"/>
    <property type="match status" value="1"/>
</dbReference>
<evidence type="ECO:0000256" key="8">
    <source>
        <dbReference type="ARBA" id="ARBA00023242"/>
    </source>
</evidence>
<feature type="compositionally biased region" description="Polar residues" evidence="9">
    <location>
        <begin position="1591"/>
        <end position="1600"/>
    </location>
</feature>
<dbReference type="InterPro" id="IPR038718">
    <property type="entry name" value="SNF2-like_sf"/>
</dbReference>
<evidence type="ECO:0000256" key="2">
    <source>
        <dbReference type="ARBA" id="ARBA00007025"/>
    </source>
</evidence>
<organism evidence="12 13">
    <name type="scientific">Cryphonectria parasitica (strain ATCC 38755 / EP155)</name>
    <dbReference type="NCBI Taxonomy" id="660469"/>
    <lineage>
        <taxon>Eukaryota</taxon>
        <taxon>Fungi</taxon>
        <taxon>Dikarya</taxon>
        <taxon>Ascomycota</taxon>
        <taxon>Pezizomycotina</taxon>
        <taxon>Sordariomycetes</taxon>
        <taxon>Sordariomycetidae</taxon>
        <taxon>Diaporthales</taxon>
        <taxon>Cryphonectriaceae</taxon>
        <taxon>Cryphonectria-Endothia species complex</taxon>
        <taxon>Cryphonectria</taxon>
    </lineage>
</organism>
<dbReference type="Gene3D" id="3.40.50.10810">
    <property type="entry name" value="Tandem AAA-ATPase domain"/>
    <property type="match status" value="1"/>
</dbReference>
<feature type="region of interest" description="Disordered" evidence="9">
    <location>
        <begin position="1162"/>
        <end position="1187"/>
    </location>
</feature>
<feature type="domain" description="Helicase C-terminal" evidence="11">
    <location>
        <begin position="1218"/>
        <end position="1369"/>
    </location>
</feature>
<dbReference type="GO" id="GO:0005634">
    <property type="term" value="C:nucleus"/>
    <property type="evidence" value="ECO:0007669"/>
    <property type="project" value="UniProtKB-SubCell"/>
</dbReference>
<feature type="region of interest" description="Disordered" evidence="9">
    <location>
        <begin position="140"/>
        <end position="176"/>
    </location>
</feature>
<dbReference type="RefSeq" id="XP_040780992.1">
    <property type="nucleotide sequence ID" value="XM_040922439.1"/>
</dbReference>
<dbReference type="Pfam" id="PF24580">
    <property type="entry name" value="DUF7607"/>
    <property type="match status" value="1"/>
</dbReference>
<dbReference type="GO" id="GO:0004386">
    <property type="term" value="F:helicase activity"/>
    <property type="evidence" value="ECO:0007669"/>
    <property type="project" value="UniProtKB-KW"/>
</dbReference>
<dbReference type="PANTHER" id="PTHR45797">
    <property type="entry name" value="RAD54-LIKE"/>
    <property type="match status" value="1"/>
</dbReference>
<evidence type="ECO:0000259" key="10">
    <source>
        <dbReference type="PROSITE" id="PS51192"/>
    </source>
</evidence>
<feature type="region of interest" description="Disordered" evidence="9">
    <location>
        <begin position="1496"/>
        <end position="1541"/>
    </location>
</feature>
<dbReference type="OrthoDB" id="2020972at2759"/>
<dbReference type="PROSITE" id="PS51194">
    <property type="entry name" value="HELICASE_CTER"/>
    <property type="match status" value="1"/>
</dbReference>
<dbReference type="Pfam" id="PF00271">
    <property type="entry name" value="Helicase_C"/>
    <property type="match status" value="1"/>
</dbReference>
<protein>
    <submittedName>
        <fullName evidence="12">Uncharacterized protein</fullName>
    </submittedName>
</protein>
<feature type="region of interest" description="Disordered" evidence="9">
    <location>
        <begin position="1435"/>
        <end position="1473"/>
    </location>
</feature>
<reference evidence="12" key="1">
    <citation type="journal article" date="2020" name="Phytopathology">
        <title>Genome sequence of the chestnut blight fungus Cryphonectria parasitica EP155: A fundamental resource for an archetypical invasive plant pathogen.</title>
        <authorList>
            <person name="Crouch J.A."/>
            <person name="Dawe A."/>
            <person name="Aerts A."/>
            <person name="Barry K."/>
            <person name="Churchill A.C.L."/>
            <person name="Grimwood J."/>
            <person name="Hillman B."/>
            <person name="Milgroom M.G."/>
            <person name="Pangilinan J."/>
            <person name="Smith M."/>
            <person name="Salamov A."/>
            <person name="Schmutz J."/>
            <person name="Yadav J."/>
            <person name="Grigoriev I.V."/>
            <person name="Nuss D."/>
        </authorList>
    </citation>
    <scope>NUCLEOTIDE SEQUENCE</scope>
    <source>
        <strain evidence="12">EP155</strain>
    </source>
</reference>
<dbReference type="SUPFAM" id="SSF52540">
    <property type="entry name" value="P-loop containing nucleoside triphosphate hydrolases"/>
    <property type="match status" value="2"/>
</dbReference>
<dbReference type="InterPro" id="IPR000330">
    <property type="entry name" value="SNF2_N"/>
</dbReference>
<evidence type="ECO:0000313" key="13">
    <source>
        <dbReference type="Proteomes" id="UP000803844"/>
    </source>
</evidence>
<comment type="caution">
    <text evidence="12">The sequence shown here is derived from an EMBL/GenBank/DDBJ whole genome shotgun (WGS) entry which is preliminary data.</text>
</comment>
<feature type="domain" description="Helicase ATP-binding" evidence="10">
    <location>
        <begin position="849"/>
        <end position="1039"/>
    </location>
</feature>
<feature type="region of interest" description="Disordered" evidence="9">
    <location>
        <begin position="299"/>
        <end position="326"/>
    </location>
</feature>
<keyword evidence="5" id="KW-0347">Helicase</keyword>
<feature type="region of interest" description="Disordered" evidence="9">
    <location>
        <begin position="651"/>
        <end position="670"/>
    </location>
</feature>
<accession>A0A9P5CU18</accession>
<keyword evidence="7" id="KW-0238">DNA-binding</keyword>
<keyword evidence="13" id="KW-1185">Reference proteome</keyword>
<feature type="compositionally biased region" description="Polar residues" evidence="9">
    <location>
        <begin position="1496"/>
        <end position="1509"/>
    </location>
</feature>
<evidence type="ECO:0000256" key="3">
    <source>
        <dbReference type="ARBA" id="ARBA00022741"/>
    </source>
</evidence>
<evidence type="ECO:0000256" key="1">
    <source>
        <dbReference type="ARBA" id="ARBA00004123"/>
    </source>
</evidence>
<dbReference type="Gene3D" id="3.40.50.300">
    <property type="entry name" value="P-loop containing nucleotide triphosphate hydrolases"/>
    <property type="match status" value="1"/>
</dbReference>
<dbReference type="PANTHER" id="PTHR45797:SF1">
    <property type="entry name" value="HELICASE ARIP4"/>
    <property type="match status" value="1"/>
</dbReference>
<dbReference type="InterPro" id="IPR049730">
    <property type="entry name" value="SNF2/RAD54-like_C"/>
</dbReference>
<dbReference type="EMBL" id="MU032344">
    <property type="protein sequence ID" value="KAF3770031.1"/>
    <property type="molecule type" value="Genomic_DNA"/>
</dbReference>
<dbReference type="InterPro" id="IPR056026">
    <property type="entry name" value="DUF7607"/>
</dbReference>
<evidence type="ECO:0000256" key="4">
    <source>
        <dbReference type="ARBA" id="ARBA00022801"/>
    </source>
</evidence>
<dbReference type="InterPro" id="IPR014001">
    <property type="entry name" value="Helicase_ATP-bd"/>
</dbReference>
<feature type="region of interest" description="Disordered" evidence="9">
    <location>
        <begin position="1723"/>
        <end position="1746"/>
    </location>
</feature>
<proteinExistence type="inferred from homology"/>
<keyword evidence="3" id="KW-0547">Nucleotide-binding</keyword>
<dbReference type="CDD" id="cd18793">
    <property type="entry name" value="SF2_C_SNF"/>
    <property type="match status" value="1"/>
</dbReference>
<evidence type="ECO:0000256" key="7">
    <source>
        <dbReference type="ARBA" id="ARBA00023125"/>
    </source>
</evidence>
<dbReference type="GeneID" id="63839568"/>
<evidence type="ECO:0000259" key="11">
    <source>
        <dbReference type="PROSITE" id="PS51194"/>
    </source>
</evidence>
<feature type="region of interest" description="Disordered" evidence="9">
    <location>
        <begin position="471"/>
        <end position="490"/>
    </location>
</feature>
<sequence length="1746" mass="195541">MAGLSDDDPFTWDIERVVKELCTADYTWTPTARSRLPDPIHLEARLRACEYDGEVLLDSMDHAAELWADLGITATKHKMALRTAIQQFRTRSPLYSAYKKSLHKDLNDETAVKEDNRSLSCTLKDVTALDSVPDTIISKHSSHSSSLAAQNDADDIQVSHSGNPTEPSKKKRRLNPTQLITVDQPPQDSRFSTVPISTEADVIRASMAATKPSVLPSAPSNELLAQGVNSSSEPDHFQSSLLSLPGAYWGNGKFSFVDIISFNETIDDDAQFGWGRPKLFGRARKRYVNGLMKRYLRNPNSFKADGDDDESALPVFGESDDDDNPEWQEIDHEIEEEEEEVRREQERGLAKKSQLQPSQVDTFIGQMVQEYISRWQENKLPVRQRQAFSLWDKARRNGTRNSQVVKLTDSLRAADIRLSKWLENLKDNTYSNENELRHMGPILEPTIDDIQQLKWHISVLQLREPPEKIKSAPVPKLAPTRKRPSMSDNDGIDIWDEDELDDFIVDDPIPEPEDEDLMADDLAGAAMDIDDLAASDIPNINTGHSFTSMSDGDIPMHDLTEVGPSNAPIDLRTPDKPLQLRAASDDDFPKIHSLEAIVDKGTEYWELRSHYKHLIITLIWFWPQQRKSSVFNAIIYSDNSEQVWNDLMSQLTQDSRRTPTKNSPGRSRRETGTHLARLFDTFIGTITPRTSEQSSSTDKTALDKLTMERIKQNKGLFDNFYCFLTRVARYYGFTRVDKDVVSPCDPDLSYSTQGSNMTPSQRAKLIKQQKQAKSARIRREEQSSSQNIEARKLQFRQQLESSALVPKEKSRLIINESKDDGKGLIFINSHISPRIQDHQIDGVRFMWDEITKKTKQGCLLAHTMGLGKTMQVITLLTAIAEAGKSEDESISSQVPEHLKDAKFLVLCPASLLDNWVEEFGFWAPPGVLGEIYYFQASDIPQMRARTIKTWAKTGSVLVMSYTLLRSLEDQTDGKELQRLIWDTPSLVVGDEAQNFKNSKSKTGIVASQFKTTSRIALTGSPLANNVEEYYSMINWVSPGFLGEPSEFATNYARPIEDGLWKGSDAAMRRRAKICLAALKKVVEPKVQRRTIAFLKDSIPPKKEYIIYINLGLIQEAVYQTYVKGVLGEIGGRKNLSVTSVWSLTAALRLLLAHPYILQKKLQEKQADEQPREKKKGSPVDETDASLSDASDTVKALVLDVLKAQQTSEAIDSSQKMLVLDMILEESMRLGENVLVFSQSLDVLDFVEHHLCAAKNRAYKRLDGKVSPALRQGLVKEFNRNKSQAFLISTTAGGVGLNIHGASRVVILDFQFNPVHEQQAIGRAYRIGQTKQVIVYWLICGGSFEKTMHNQQVFKNQLASRVVDAKNPLSKADNNVSTWFRDYQKHEARDKTAFRGQDPVLDALLKCDVVKGIPWIETTDTFEEEELDKDLPADAQQEADQMAHRQQTAAQNSGKATPSQQYGQAPFSVLSGPYQGRQKPAAVLPDFGLHPATLTMRGQHSQQPVMQSHDASVVASLERQPSFSSQNEPPTFGANGESQQNPQSMATHLNAFPAQPAAPLPFGMPRAGSVQQDVHRRQPAPPPAFGMDGAASRQQQNTAATPVSLPGEAARPITMGNTQEGRTSRVQDYGFLAKSRIEEEMKGHLSPEEDSRFGVIKEHLQAQVQMAKMGGMEKHTVWKNLGRLVKTYPDSLAYLEVAEPAQVVALLLKGGKSEESMHAMLVDLTKKPNTPTTKTRERDPDVGDPFL</sequence>
<keyword evidence="8" id="KW-0539">Nucleus</keyword>
<dbReference type="GO" id="GO:0005524">
    <property type="term" value="F:ATP binding"/>
    <property type="evidence" value="ECO:0007669"/>
    <property type="project" value="UniProtKB-KW"/>
</dbReference>
<evidence type="ECO:0000256" key="6">
    <source>
        <dbReference type="ARBA" id="ARBA00022840"/>
    </source>
</evidence>
<keyword evidence="4" id="KW-0378">Hydrolase</keyword>
<feature type="compositionally biased region" description="Polar residues" evidence="9">
    <location>
        <begin position="1518"/>
        <end position="1528"/>
    </location>
</feature>
<dbReference type="PROSITE" id="PS51192">
    <property type="entry name" value="HELICASE_ATP_BIND_1"/>
    <property type="match status" value="1"/>
</dbReference>
<evidence type="ECO:0000256" key="9">
    <source>
        <dbReference type="SAM" id="MobiDB-lite"/>
    </source>
</evidence>
<feature type="compositionally biased region" description="Polar residues" evidence="9">
    <location>
        <begin position="1614"/>
        <end position="1624"/>
    </location>
</feature>
<gene>
    <name evidence="12" type="ORF">M406DRAFT_349008</name>
</gene>
<dbReference type="GO" id="GO:0016887">
    <property type="term" value="F:ATP hydrolysis activity"/>
    <property type="evidence" value="ECO:0007669"/>
    <property type="project" value="InterPro"/>
</dbReference>
<keyword evidence="6" id="KW-0067">ATP-binding</keyword>
<feature type="compositionally biased region" description="Basic and acidic residues" evidence="9">
    <location>
        <begin position="1162"/>
        <end position="1178"/>
    </location>
</feature>
<dbReference type="SMART" id="SM00487">
    <property type="entry name" value="DEXDc"/>
    <property type="match status" value="1"/>
</dbReference>
<comment type="similarity">
    <text evidence="2">Belongs to the SNF2/RAD54 helicase family.</text>
</comment>
<dbReference type="GO" id="GO:0003677">
    <property type="term" value="F:DNA binding"/>
    <property type="evidence" value="ECO:0007669"/>
    <property type="project" value="UniProtKB-KW"/>
</dbReference>
<comment type="subcellular location">
    <subcellularLocation>
        <location evidence="1">Nucleus</location>
    </subcellularLocation>
</comment>
<evidence type="ECO:0000313" key="12">
    <source>
        <dbReference type="EMBL" id="KAF3770031.1"/>
    </source>
</evidence>
<dbReference type="Proteomes" id="UP000803844">
    <property type="component" value="Unassembled WGS sequence"/>
</dbReference>
<name>A0A9P5CU18_CRYP1</name>
<feature type="compositionally biased region" description="Polar residues" evidence="9">
    <location>
        <begin position="1443"/>
        <end position="1462"/>
    </location>
</feature>
<feature type="region of interest" description="Disordered" evidence="9">
    <location>
        <begin position="1564"/>
        <end position="1624"/>
    </location>
</feature>
<dbReference type="InterPro" id="IPR044574">
    <property type="entry name" value="ARIP4-like"/>
</dbReference>
<dbReference type="InterPro" id="IPR001650">
    <property type="entry name" value="Helicase_C-like"/>
</dbReference>
<dbReference type="Pfam" id="PF00176">
    <property type="entry name" value="SNF2-rel_dom"/>
    <property type="match status" value="1"/>
</dbReference>